<gene>
    <name evidence="7" type="ORF">PQJ61_11220</name>
</gene>
<accession>A0AAJ1IHT0</accession>
<dbReference type="Pfam" id="PF13411">
    <property type="entry name" value="MerR_1"/>
    <property type="match status" value="2"/>
</dbReference>
<comment type="caution">
    <text evidence="7">The sequence shown here is derived from an EMBL/GenBank/DDBJ whole genome shotgun (WGS) entry which is preliminary data.</text>
</comment>
<proteinExistence type="predicted"/>
<name>A0AAJ1IHT0_9SPIO</name>
<evidence type="ECO:0000256" key="1">
    <source>
        <dbReference type="ARBA" id="ARBA00022491"/>
    </source>
</evidence>
<dbReference type="Proteomes" id="UP001221217">
    <property type="component" value="Unassembled WGS sequence"/>
</dbReference>
<evidence type="ECO:0000313" key="8">
    <source>
        <dbReference type="Proteomes" id="UP001221217"/>
    </source>
</evidence>
<evidence type="ECO:0000256" key="3">
    <source>
        <dbReference type="ARBA" id="ARBA00023125"/>
    </source>
</evidence>
<dbReference type="InterPro" id="IPR000551">
    <property type="entry name" value="MerR-type_HTH_dom"/>
</dbReference>
<dbReference type="InterPro" id="IPR047057">
    <property type="entry name" value="MerR_fam"/>
</dbReference>
<dbReference type="Gene3D" id="1.10.1660.10">
    <property type="match status" value="2"/>
</dbReference>
<dbReference type="PANTHER" id="PTHR30204">
    <property type="entry name" value="REDOX-CYCLING DRUG-SENSING TRANSCRIPTIONAL ACTIVATOR SOXR"/>
    <property type="match status" value="1"/>
</dbReference>
<keyword evidence="2" id="KW-0805">Transcription regulation</keyword>
<organism evidence="7 8">
    <name type="scientific">Candidatus Thalassospirochaeta sargassi</name>
    <dbReference type="NCBI Taxonomy" id="3119039"/>
    <lineage>
        <taxon>Bacteria</taxon>
        <taxon>Pseudomonadati</taxon>
        <taxon>Spirochaetota</taxon>
        <taxon>Spirochaetia</taxon>
        <taxon>Spirochaetales</taxon>
        <taxon>Spirochaetaceae</taxon>
        <taxon>Candidatus Thalassospirochaeta</taxon>
    </lineage>
</organism>
<evidence type="ECO:0000256" key="2">
    <source>
        <dbReference type="ARBA" id="ARBA00023015"/>
    </source>
</evidence>
<reference evidence="7 8" key="1">
    <citation type="submission" date="2022-12" db="EMBL/GenBank/DDBJ databases">
        <title>Metagenome assembled genome from gulf of manar.</title>
        <authorList>
            <person name="Kohli P."/>
            <person name="Pk S."/>
            <person name="Venkata Ramana C."/>
            <person name="Sasikala C."/>
        </authorList>
    </citation>
    <scope>NUCLEOTIDE SEQUENCE [LARGE SCALE GENOMIC DNA]</scope>
    <source>
        <strain evidence="7">JB008</strain>
    </source>
</reference>
<sequence length="238" mass="27887">MNFYHIDDLSLKSNTPIETIEEWVARGIFIPEGRASDSTPFFSEGSLVMIDKIKSLIDLGYDPEEVKKIIKKVGLPSDSGNAGKKNNEKKNYLTVGNLAEKIEVSTRTIKHWEEKGIIEPDLRSQGGFRLYRDYYVLFCNLIKDLQLFGYSLDQIKTISDYFRDFINIRENPDKISPEDTDQKLNLMNDEIKHLFEKTDQLKNGIRRWEDLLKKQRKQITSLREKNKKRIKKDYSDEN</sequence>
<dbReference type="SUPFAM" id="SSF46955">
    <property type="entry name" value="Putative DNA-binding domain"/>
    <property type="match status" value="2"/>
</dbReference>
<dbReference type="GO" id="GO:0003677">
    <property type="term" value="F:DNA binding"/>
    <property type="evidence" value="ECO:0007669"/>
    <property type="project" value="UniProtKB-KW"/>
</dbReference>
<dbReference type="GO" id="GO:0003700">
    <property type="term" value="F:DNA-binding transcription factor activity"/>
    <property type="evidence" value="ECO:0007669"/>
    <property type="project" value="InterPro"/>
</dbReference>
<evidence type="ECO:0000256" key="4">
    <source>
        <dbReference type="ARBA" id="ARBA00023163"/>
    </source>
</evidence>
<dbReference type="PROSITE" id="PS50937">
    <property type="entry name" value="HTH_MERR_2"/>
    <property type="match status" value="1"/>
</dbReference>
<evidence type="ECO:0000313" key="7">
    <source>
        <dbReference type="EMBL" id="MDC7227321.1"/>
    </source>
</evidence>
<protein>
    <submittedName>
        <fullName evidence="7">MerR family transcriptional regulator</fullName>
    </submittedName>
</protein>
<dbReference type="SMART" id="SM00422">
    <property type="entry name" value="HTH_MERR"/>
    <property type="match status" value="1"/>
</dbReference>
<dbReference type="AlphaFoldDB" id="A0AAJ1IHT0"/>
<keyword evidence="5" id="KW-0175">Coiled coil</keyword>
<keyword evidence="4" id="KW-0804">Transcription</keyword>
<dbReference type="CDD" id="cd00592">
    <property type="entry name" value="HTH_MerR-like"/>
    <property type="match status" value="1"/>
</dbReference>
<feature type="coiled-coil region" evidence="5">
    <location>
        <begin position="198"/>
        <end position="225"/>
    </location>
</feature>
<feature type="domain" description="HTH merR-type" evidence="6">
    <location>
        <begin position="92"/>
        <end position="161"/>
    </location>
</feature>
<keyword evidence="1" id="KW-0678">Repressor</keyword>
<dbReference type="EMBL" id="JAQQAL010000024">
    <property type="protein sequence ID" value="MDC7227321.1"/>
    <property type="molecule type" value="Genomic_DNA"/>
</dbReference>
<keyword evidence="3" id="KW-0238">DNA-binding</keyword>
<evidence type="ECO:0000259" key="6">
    <source>
        <dbReference type="PROSITE" id="PS50937"/>
    </source>
</evidence>
<dbReference type="InterPro" id="IPR009061">
    <property type="entry name" value="DNA-bd_dom_put_sf"/>
</dbReference>
<dbReference type="PANTHER" id="PTHR30204:SF69">
    <property type="entry name" value="MERR-FAMILY TRANSCRIPTIONAL REGULATOR"/>
    <property type="match status" value="1"/>
</dbReference>
<evidence type="ECO:0000256" key="5">
    <source>
        <dbReference type="SAM" id="Coils"/>
    </source>
</evidence>